<feature type="region of interest" description="Disordered" evidence="1">
    <location>
        <begin position="1"/>
        <end position="49"/>
    </location>
</feature>
<evidence type="ECO:0000256" key="1">
    <source>
        <dbReference type="SAM" id="MobiDB-lite"/>
    </source>
</evidence>
<dbReference type="AlphaFoldDB" id="A0A0E1VWV7"/>
<dbReference type="Proteomes" id="UP000001812">
    <property type="component" value="Chromosome II"/>
</dbReference>
<feature type="compositionally biased region" description="Basic and acidic residues" evidence="1">
    <location>
        <begin position="9"/>
        <end position="18"/>
    </location>
</feature>
<name>A0A0E1VWV7_BURPE</name>
<dbReference type="HOGENOM" id="CLU_208337_0_0_4"/>
<sequence length="62" mass="6923">MAQPPADVLRSRLGDHGLHRLPPISRRMSRGFPMHGDPRSMSQRSTVPVFARHEAPMVHADA</sequence>
<reference evidence="2" key="1">
    <citation type="submission" date="2009-05" db="EMBL/GenBank/DDBJ databases">
        <authorList>
            <person name="Harkins D.M."/>
            <person name="DeShazer D."/>
            <person name="Woods D.E."/>
            <person name="Brinkac L.M."/>
            <person name="Brown K.A."/>
            <person name="Hung G.C."/>
            <person name="Tuanyok A."/>
            <person name="Zhang B."/>
            <person name="Nierman W.C."/>
        </authorList>
    </citation>
    <scope>NUCLEOTIDE SEQUENCE [LARGE SCALE GENOMIC DNA]</scope>
    <source>
        <strain evidence="2">1710a</strain>
    </source>
</reference>
<proteinExistence type="predicted"/>
<gene>
    <name evidence="2" type="ORF">BURPS1710A_A2935</name>
</gene>
<organism evidence="2">
    <name type="scientific">Burkholderia pseudomallei 1710a</name>
    <dbReference type="NCBI Taxonomy" id="320371"/>
    <lineage>
        <taxon>Bacteria</taxon>
        <taxon>Pseudomonadati</taxon>
        <taxon>Pseudomonadota</taxon>
        <taxon>Betaproteobacteria</taxon>
        <taxon>Burkholderiales</taxon>
        <taxon>Burkholderiaceae</taxon>
        <taxon>Burkholderia</taxon>
        <taxon>pseudomallei group</taxon>
    </lineage>
</organism>
<accession>A0A0E1VWV7</accession>
<protein>
    <submittedName>
        <fullName evidence="2">Uncharacterized protein</fullName>
    </submittedName>
</protein>
<dbReference type="EMBL" id="CM000833">
    <property type="protein sequence ID" value="EET04496.1"/>
    <property type="molecule type" value="Genomic_DNA"/>
</dbReference>
<evidence type="ECO:0000313" key="2">
    <source>
        <dbReference type="EMBL" id="EET04496.1"/>
    </source>
</evidence>